<feature type="binding site" evidence="14">
    <location>
        <position position="320"/>
    </location>
    <ligand>
        <name>S-adenosyl-L-methionine</name>
        <dbReference type="ChEBI" id="CHEBI:59789"/>
    </ligand>
</feature>
<evidence type="ECO:0000256" key="8">
    <source>
        <dbReference type="ARBA" id="ARBA00022679"/>
    </source>
</evidence>
<dbReference type="Pfam" id="PF01189">
    <property type="entry name" value="Methyltr_RsmB-F"/>
    <property type="match status" value="1"/>
</dbReference>
<evidence type="ECO:0000256" key="6">
    <source>
        <dbReference type="ARBA" id="ARBA00022552"/>
    </source>
</evidence>
<evidence type="ECO:0000256" key="5">
    <source>
        <dbReference type="ARBA" id="ARBA00022490"/>
    </source>
</evidence>
<feature type="binding site" evidence="14">
    <location>
        <position position="301"/>
    </location>
    <ligand>
        <name>S-adenosyl-L-methionine</name>
        <dbReference type="ChEBI" id="CHEBI:59789"/>
    </ligand>
</feature>
<keyword evidence="5" id="KW-0963">Cytoplasm</keyword>
<dbReference type="Pfam" id="PF01029">
    <property type="entry name" value="NusB"/>
    <property type="match status" value="1"/>
</dbReference>
<evidence type="ECO:0000256" key="13">
    <source>
        <dbReference type="ARBA" id="ARBA00047283"/>
    </source>
</evidence>
<keyword evidence="8 14" id="KW-0808">Transferase</keyword>
<keyword evidence="6" id="KW-0698">rRNA processing</keyword>
<dbReference type="SUPFAM" id="SSF53335">
    <property type="entry name" value="S-adenosyl-L-methionine-dependent methyltransferases"/>
    <property type="match status" value="1"/>
</dbReference>
<evidence type="ECO:0000256" key="9">
    <source>
        <dbReference type="ARBA" id="ARBA00022691"/>
    </source>
</evidence>
<name>A0A323UPU9_9RHOO</name>
<dbReference type="Proteomes" id="UP000248259">
    <property type="component" value="Unassembled WGS sequence"/>
</dbReference>
<comment type="subcellular location">
    <subcellularLocation>
        <location evidence="2">Cytoplasm</location>
    </subcellularLocation>
</comment>
<comment type="caution">
    <text evidence="16">The sequence shown here is derived from an EMBL/GenBank/DDBJ whole genome shotgun (WGS) entry which is preliminary data.</text>
</comment>
<keyword evidence="9 14" id="KW-0949">S-adenosyl-L-methionine</keyword>
<dbReference type="GO" id="GO:0003723">
    <property type="term" value="F:RNA binding"/>
    <property type="evidence" value="ECO:0007669"/>
    <property type="project" value="UniProtKB-UniRule"/>
</dbReference>
<dbReference type="GO" id="GO:0008649">
    <property type="term" value="F:rRNA methyltransferase activity"/>
    <property type="evidence" value="ECO:0007669"/>
    <property type="project" value="InterPro"/>
</dbReference>
<evidence type="ECO:0000256" key="14">
    <source>
        <dbReference type="PROSITE-ProRule" id="PRU01023"/>
    </source>
</evidence>
<dbReference type="InterPro" id="IPR054728">
    <property type="entry name" value="RsmB-like_ferredoxin"/>
</dbReference>
<dbReference type="InterPro" id="IPR006027">
    <property type="entry name" value="NusB_RsmB_TIM44"/>
</dbReference>
<protein>
    <recommendedName>
        <fullName evidence="4">16S rRNA (cytosine(967)-C(5))-methyltransferase</fullName>
        <ecNumber evidence="4">2.1.1.176</ecNumber>
    </recommendedName>
    <alternativeName>
        <fullName evidence="11">16S rRNA m5C967 methyltransferase</fullName>
    </alternativeName>
    <alternativeName>
        <fullName evidence="12">rRNA (cytosine-C(5)-)-methyltransferase RsmB</fullName>
    </alternativeName>
</protein>
<dbReference type="NCBIfam" id="NF008149">
    <property type="entry name" value="PRK10901.1"/>
    <property type="match status" value="1"/>
</dbReference>
<dbReference type="Gene3D" id="1.10.940.10">
    <property type="entry name" value="NusB-like"/>
    <property type="match status" value="1"/>
</dbReference>
<evidence type="ECO:0000313" key="17">
    <source>
        <dbReference type="Proteomes" id="UP000248259"/>
    </source>
</evidence>
<evidence type="ECO:0000256" key="11">
    <source>
        <dbReference type="ARBA" id="ARBA00030399"/>
    </source>
</evidence>
<evidence type="ECO:0000256" key="2">
    <source>
        <dbReference type="ARBA" id="ARBA00004496"/>
    </source>
</evidence>
<dbReference type="EMBL" id="QKOE01000031">
    <property type="protein sequence ID" value="PZA14449.1"/>
    <property type="molecule type" value="Genomic_DNA"/>
</dbReference>
<dbReference type="InterPro" id="IPR049560">
    <property type="entry name" value="MeTrfase_RsmB-F_NOP2_cat"/>
</dbReference>
<dbReference type="Pfam" id="PF22458">
    <property type="entry name" value="RsmF-B_ferredox"/>
    <property type="match status" value="1"/>
</dbReference>
<dbReference type="GO" id="GO:0006355">
    <property type="term" value="P:regulation of DNA-templated transcription"/>
    <property type="evidence" value="ECO:0007669"/>
    <property type="project" value="InterPro"/>
</dbReference>
<feature type="domain" description="SAM-dependent MTase RsmB/NOP-type" evidence="15">
    <location>
        <begin position="165"/>
        <end position="424"/>
    </location>
</feature>
<dbReference type="NCBIfam" id="TIGR00563">
    <property type="entry name" value="rsmB"/>
    <property type="match status" value="1"/>
</dbReference>
<dbReference type="InterPro" id="IPR023267">
    <property type="entry name" value="RCMT"/>
</dbReference>
<dbReference type="Gene3D" id="1.10.287.730">
    <property type="entry name" value="Helix hairpin bin"/>
    <property type="match status" value="1"/>
</dbReference>
<evidence type="ECO:0000256" key="7">
    <source>
        <dbReference type="ARBA" id="ARBA00022603"/>
    </source>
</evidence>
<comment type="function">
    <text evidence="1">Specifically methylates the cytosine at position 967 (m5C967) of 16S rRNA.</text>
</comment>
<dbReference type="PANTHER" id="PTHR22807">
    <property type="entry name" value="NOP2 YEAST -RELATED NOL1/NOP2/FMU SUN DOMAIN-CONTAINING"/>
    <property type="match status" value="1"/>
</dbReference>
<feature type="active site" description="Nucleophile" evidence="14">
    <location>
        <position position="373"/>
    </location>
</feature>
<dbReference type="OrthoDB" id="9810297at2"/>
<organism evidence="16 17">
    <name type="scientific">Parazoarcus communis SWub3 = DSM 12120</name>
    <dbReference type="NCBI Taxonomy" id="1121029"/>
    <lineage>
        <taxon>Bacteria</taxon>
        <taxon>Pseudomonadati</taxon>
        <taxon>Pseudomonadota</taxon>
        <taxon>Betaproteobacteria</taxon>
        <taxon>Rhodocyclales</taxon>
        <taxon>Zoogloeaceae</taxon>
        <taxon>Parazoarcus</taxon>
    </lineage>
</organism>
<accession>A0A323UPU9</accession>
<dbReference type="GO" id="GO:0005737">
    <property type="term" value="C:cytoplasm"/>
    <property type="evidence" value="ECO:0007669"/>
    <property type="project" value="UniProtKB-SubCell"/>
</dbReference>
<keyword evidence="7 14" id="KW-0489">Methyltransferase</keyword>
<dbReference type="EC" id="2.1.1.176" evidence="4"/>
<dbReference type="FunFam" id="3.40.50.150:FF:000022">
    <property type="entry name" value="Ribosomal RNA small subunit methyltransferase B"/>
    <property type="match status" value="1"/>
</dbReference>
<evidence type="ECO:0000256" key="4">
    <source>
        <dbReference type="ARBA" id="ARBA00012140"/>
    </source>
</evidence>
<dbReference type="Gene3D" id="3.30.70.1170">
    <property type="entry name" value="Sun protein, domain 3"/>
    <property type="match status" value="1"/>
</dbReference>
<dbReference type="PANTHER" id="PTHR22807:SF61">
    <property type="entry name" value="NOL1_NOP2_SUN FAMILY PROTEIN _ ANTITERMINATION NUSB DOMAIN-CONTAINING PROTEIN"/>
    <property type="match status" value="1"/>
</dbReference>
<dbReference type="InterPro" id="IPR004573">
    <property type="entry name" value="rRNA_ssu_MeTfrase_B"/>
</dbReference>
<gene>
    <name evidence="16" type="ORF">DNK49_21745</name>
</gene>
<dbReference type="InterPro" id="IPR001678">
    <property type="entry name" value="MeTrfase_RsmB-F_NOP2_dom"/>
</dbReference>
<keyword evidence="17" id="KW-1185">Reference proteome</keyword>
<comment type="similarity">
    <text evidence="3 14">Belongs to the class I-like SAM-binding methyltransferase superfamily. RsmB/NOP family.</text>
</comment>
<dbReference type="SUPFAM" id="SSF48013">
    <property type="entry name" value="NusB-like"/>
    <property type="match status" value="1"/>
</dbReference>
<sequence length="425" mass="47318">MAEDSLAYAFHKAAILVSAVLSGENLTDRYERMLREHPDWPDSTRGAVRDLCWSTLRAYGRGDGVLRTFLHKPPPVEVHALLLLAVQRLEARPEQAHTIVDQAVEAVAVDMPGFKGMVNGVLRNVLREASSLAARCQDEPEARYAHPAWWIARLKRDLPDRWEAVLAAGNLHPPMSLRVNRRKTTVEAMLDRLGQAGIDARPLTGDAIRIERAVAVSRIPGFEEGWVSVQDAGAQQAAQRLNLQDGLRVLDACAAPGGKTAHILETADVELTALELDPQRAQRVTSNLQRLGLSAQVKVADCRQLSAWWDGKPFDRILADVPCSASGVVRRHPDIKWLRRNEDISGFARQQAEILDALWQTLAPGGTMLYASCSVFDEENIEQIKRFRRRHPEAIVPNPDAEELLRLLPDADHDGFFYAQLHKPG</sequence>
<dbReference type="PROSITE" id="PS51686">
    <property type="entry name" value="SAM_MT_RSMB_NOP"/>
    <property type="match status" value="1"/>
</dbReference>
<reference evidence="16 17" key="1">
    <citation type="submission" date="2018-06" db="EMBL/GenBank/DDBJ databases">
        <title>Azoarcus communis strain SWub3 genome.</title>
        <authorList>
            <person name="Zorraquino Salvo V."/>
            <person name="Toubiana D."/>
            <person name="Blumwald E."/>
        </authorList>
    </citation>
    <scope>NUCLEOTIDE SEQUENCE [LARGE SCALE GENOMIC DNA]</scope>
    <source>
        <strain evidence="16 17">SWub3</strain>
    </source>
</reference>
<dbReference type="PROSITE" id="PS01153">
    <property type="entry name" value="NOL1_NOP2_SUN"/>
    <property type="match status" value="1"/>
</dbReference>
<dbReference type="InterPro" id="IPR029063">
    <property type="entry name" value="SAM-dependent_MTases_sf"/>
</dbReference>
<feature type="binding site" evidence="14">
    <location>
        <position position="275"/>
    </location>
    <ligand>
        <name>S-adenosyl-L-methionine</name>
        <dbReference type="ChEBI" id="CHEBI:59789"/>
    </ligand>
</feature>
<dbReference type="InterPro" id="IPR035926">
    <property type="entry name" value="NusB-like_sf"/>
</dbReference>
<evidence type="ECO:0000313" key="16">
    <source>
        <dbReference type="EMBL" id="PZA14449.1"/>
    </source>
</evidence>
<evidence type="ECO:0000256" key="10">
    <source>
        <dbReference type="ARBA" id="ARBA00022884"/>
    </source>
</evidence>
<dbReference type="CDD" id="cd02440">
    <property type="entry name" value="AdoMet_MTases"/>
    <property type="match status" value="1"/>
</dbReference>
<evidence type="ECO:0000256" key="1">
    <source>
        <dbReference type="ARBA" id="ARBA00002724"/>
    </source>
</evidence>
<evidence type="ECO:0000256" key="3">
    <source>
        <dbReference type="ARBA" id="ARBA00007494"/>
    </source>
</evidence>
<comment type="catalytic activity">
    <reaction evidence="13">
        <text>cytidine(967) in 16S rRNA + S-adenosyl-L-methionine = 5-methylcytidine(967) in 16S rRNA + S-adenosyl-L-homocysteine + H(+)</text>
        <dbReference type="Rhea" id="RHEA:42748"/>
        <dbReference type="Rhea" id="RHEA-COMP:10219"/>
        <dbReference type="Rhea" id="RHEA-COMP:10220"/>
        <dbReference type="ChEBI" id="CHEBI:15378"/>
        <dbReference type="ChEBI" id="CHEBI:57856"/>
        <dbReference type="ChEBI" id="CHEBI:59789"/>
        <dbReference type="ChEBI" id="CHEBI:74483"/>
        <dbReference type="ChEBI" id="CHEBI:82748"/>
        <dbReference type="EC" id="2.1.1.176"/>
    </reaction>
</comment>
<evidence type="ECO:0000259" key="15">
    <source>
        <dbReference type="PROSITE" id="PS51686"/>
    </source>
</evidence>
<dbReference type="PRINTS" id="PR02008">
    <property type="entry name" value="RCMTFAMILY"/>
</dbReference>
<keyword evidence="10 14" id="KW-0694">RNA-binding</keyword>
<feature type="binding site" evidence="14">
    <location>
        <begin position="253"/>
        <end position="259"/>
    </location>
    <ligand>
        <name>S-adenosyl-L-methionine</name>
        <dbReference type="ChEBI" id="CHEBI:59789"/>
    </ligand>
</feature>
<dbReference type="Gene3D" id="3.40.50.150">
    <property type="entry name" value="Vaccinia Virus protein VP39"/>
    <property type="match status" value="1"/>
</dbReference>
<dbReference type="InterPro" id="IPR018314">
    <property type="entry name" value="RsmB/NOL1/NOP2-like_CS"/>
</dbReference>
<dbReference type="AlphaFoldDB" id="A0A323UPU9"/>
<proteinExistence type="inferred from homology"/>
<evidence type="ECO:0000256" key="12">
    <source>
        <dbReference type="ARBA" id="ARBA00031088"/>
    </source>
</evidence>